<evidence type="ECO:0008006" key="3">
    <source>
        <dbReference type="Google" id="ProtNLM"/>
    </source>
</evidence>
<reference evidence="1 2" key="1">
    <citation type="journal article" date="2016" name="Mol. Biol. Evol.">
        <title>Comparative Genomics of Early-Diverging Mushroom-Forming Fungi Provides Insights into the Origins of Lignocellulose Decay Capabilities.</title>
        <authorList>
            <person name="Nagy L.G."/>
            <person name="Riley R."/>
            <person name="Tritt A."/>
            <person name="Adam C."/>
            <person name="Daum C."/>
            <person name="Floudas D."/>
            <person name="Sun H."/>
            <person name="Yadav J.S."/>
            <person name="Pangilinan J."/>
            <person name="Larsson K.H."/>
            <person name="Matsuura K."/>
            <person name="Barry K."/>
            <person name="Labutti K."/>
            <person name="Kuo R."/>
            <person name="Ohm R.A."/>
            <person name="Bhattacharya S.S."/>
            <person name="Shirouzu T."/>
            <person name="Yoshinaga Y."/>
            <person name="Martin F.M."/>
            <person name="Grigoriev I.V."/>
            <person name="Hibbett D.S."/>
        </authorList>
    </citation>
    <scope>NUCLEOTIDE SEQUENCE [LARGE SCALE GENOMIC DNA]</scope>
    <source>
        <strain evidence="1 2">CBS 109695</strain>
    </source>
</reference>
<organism evidence="1 2">
    <name type="scientific">Athelia psychrophila</name>
    <dbReference type="NCBI Taxonomy" id="1759441"/>
    <lineage>
        <taxon>Eukaryota</taxon>
        <taxon>Fungi</taxon>
        <taxon>Dikarya</taxon>
        <taxon>Basidiomycota</taxon>
        <taxon>Agaricomycotina</taxon>
        <taxon>Agaricomycetes</taxon>
        <taxon>Agaricomycetidae</taxon>
        <taxon>Atheliales</taxon>
        <taxon>Atheliaceae</taxon>
        <taxon>Athelia</taxon>
    </lineage>
</organism>
<dbReference type="InterPro" id="IPR032675">
    <property type="entry name" value="LRR_dom_sf"/>
</dbReference>
<dbReference type="AlphaFoldDB" id="A0A166S5C7"/>
<evidence type="ECO:0000313" key="2">
    <source>
        <dbReference type="Proteomes" id="UP000076532"/>
    </source>
</evidence>
<dbReference type="OrthoDB" id="2833533at2759"/>
<accession>A0A166S5C7</accession>
<sequence length="362" mass="41709">MNPRRLPVETLEAILEHTTKNEQLALCTSSKLLHDLAIRILYRDLRFTRSSQLVQCFRVLKYKQGHALAVMTLNIATVSDTQHLRAYFRLIKDVLARLSRLKRLDLQQSDRHSERRYDILDTCVFPRLHTLIFDHMDGLYAAKFLGRHPNIATLSISSMRDEHPARDFRYIQLPNLRAYISRTRILPSWLSRSTSLEHLALFYDYQHPKTEKTFEALSHTHAKRLDLILAGWNLECCGVLSRTLPTLKAIGIQNMGGNQTVKISHFIENFSASLPTFNRLEEFTLADSASVSTPLTFSVLDREHELVQEWYCMCPELKMCEFGAGVTWTLESRLHRFAWVPVPAAGDVASTLLVDQWQLESS</sequence>
<dbReference type="SUPFAM" id="SSF52047">
    <property type="entry name" value="RNI-like"/>
    <property type="match status" value="1"/>
</dbReference>
<evidence type="ECO:0000313" key="1">
    <source>
        <dbReference type="EMBL" id="KZP29039.1"/>
    </source>
</evidence>
<dbReference type="Proteomes" id="UP000076532">
    <property type="component" value="Unassembled WGS sequence"/>
</dbReference>
<keyword evidence="2" id="KW-1185">Reference proteome</keyword>
<dbReference type="EMBL" id="KV417500">
    <property type="protein sequence ID" value="KZP29039.1"/>
    <property type="molecule type" value="Genomic_DNA"/>
</dbReference>
<protein>
    <recommendedName>
        <fullName evidence="3">F-box domain-containing protein</fullName>
    </recommendedName>
</protein>
<dbReference type="Gene3D" id="3.80.10.10">
    <property type="entry name" value="Ribonuclease Inhibitor"/>
    <property type="match status" value="1"/>
</dbReference>
<proteinExistence type="predicted"/>
<name>A0A166S5C7_9AGAM</name>
<gene>
    <name evidence="1" type="ORF">FIBSPDRAFT_1039056</name>
</gene>